<dbReference type="AlphaFoldDB" id="A0A974Y4N9"/>
<dbReference type="InterPro" id="IPR006626">
    <property type="entry name" value="PbH1"/>
</dbReference>
<keyword evidence="1" id="KW-0732">Signal</keyword>
<dbReference type="SUPFAM" id="SSF51126">
    <property type="entry name" value="Pectin lyase-like"/>
    <property type="match status" value="1"/>
</dbReference>
<dbReference type="InterPro" id="IPR039448">
    <property type="entry name" value="Beta_helix"/>
</dbReference>
<dbReference type="InterPro" id="IPR012334">
    <property type="entry name" value="Pectin_lyas_fold"/>
</dbReference>
<sequence length="299" mass="30368">MLIPIRPLLATLAVLTGLLALPGAARAAQSYDACEGRFIESLPVVIGTQGVWCMRKDLTTAITTGAAITIATNNVTIDCNDFKLGGLAAGSATMTSGILAEDRLNATVRNCNIRGFYAGVSIEASSRTHSAGHVVQDNRFASNTRYGIFLEGDGSVVERNKVIDTGGSTSVPGAAVGISVTYDGDVLGNLVSNLAAVPNGSGAASANGIQVLYSSGTIAGNRVRGLAVQGSGTAVGILTYDDTSTARPSVHDNDLVGPGTTPSAGVYCYSAKHLAHDNTIGGFITALTTCTDGGNFVGP</sequence>
<dbReference type="SMART" id="SM00710">
    <property type="entry name" value="PbH1"/>
    <property type="match status" value="5"/>
</dbReference>
<feature type="domain" description="Right handed beta helix" evidence="2">
    <location>
        <begin position="94"/>
        <end position="242"/>
    </location>
</feature>
<evidence type="ECO:0000259" key="2">
    <source>
        <dbReference type="Pfam" id="PF13229"/>
    </source>
</evidence>
<evidence type="ECO:0000256" key="1">
    <source>
        <dbReference type="SAM" id="SignalP"/>
    </source>
</evidence>
<dbReference type="Pfam" id="PF13229">
    <property type="entry name" value="Beta_helix"/>
    <property type="match status" value="1"/>
</dbReference>
<dbReference type="EMBL" id="CP071518">
    <property type="protein sequence ID" value="QSX77956.1"/>
    <property type="molecule type" value="Genomic_DNA"/>
</dbReference>
<name>A0A974Y4N9_9GAMM</name>
<feature type="signal peptide" evidence="1">
    <location>
        <begin position="1"/>
        <end position="27"/>
    </location>
</feature>
<dbReference type="InterPro" id="IPR011050">
    <property type="entry name" value="Pectin_lyase_fold/virulence"/>
</dbReference>
<protein>
    <submittedName>
        <fullName evidence="3">Right-handed parallel beta-helix repeat-containing protein</fullName>
    </submittedName>
</protein>
<evidence type="ECO:0000313" key="4">
    <source>
        <dbReference type="Proteomes" id="UP000639274"/>
    </source>
</evidence>
<reference evidence="3 4" key="1">
    <citation type="submission" date="2021-03" db="EMBL/GenBank/DDBJ databases">
        <title>Lysobacter sp. nov. isolated from soil of gangwondo yeongwol, south Korea.</title>
        <authorList>
            <person name="Kim K.R."/>
            <person name="Kim K.H."/>
            <person name="Jeon C.O."/>
        </authorList>
    </citation>
    <scope>NUCLEOTIDE SEQUENCE [LARGE SCALE GENOMIC DNA]</scope>
    <source>
        <strain evidence="3 4">R19</strain>
    </source>
</reference>
<feature type="chain" id="PRO_5038099787" evidence="1">
    <location>
        <begin position="28"/>
        <end position="299"/>
    </location>
</feature>
<accession>A0A974Y4N9</accession>
<dbReference type="KEGG" id="lsf:I8J32_014705"/>
<dbReference type="Proteomes" id="UP000639274">
    <property type="component" value="Chromosome"/>
</dbReference>
<keyword evidence="4" id="KW-1185">Reference proteome</keyword>
<organism evidence="3 4">
    <name type="scientific">Agrilutibacter solisilvae</name>
    <dbReference type="NCBI Taxonomy" id="2763317"/>
    <lineage>
        <taxon>Bacteria</taxon>
        <taxon>Pseudomonadati</taxon>
        <taxon>Pseudomonadota</taxon>
        <taxon>Gammaproteobacteria</taxon>
        <taxon>Lysobacterales</taxon>
        <taxon>Lysobacteraceae</taxon>
        <taxon>Agrilutibacter</taxon>
    </lineage>
</organism>
<gene>
    <name evidence="3" type="ORF">I8J32_014705</name>
</gene>
<dbReference type="Gene3D" id="2.160.20.10">
    <property type="entry name" value="Single-stranded right-handed beta-helix, Pectin lyase-like"/>
    <property type="match status" value="1"/>
</dbReference>
<dbReference type="RefSeq" id="WP_200615845.1">
    <property type="nucleotide sequence ID" value="NZ_CP071518.1"/>
</dbReference>
<proteinExistence type="predicted"/>
<evidence type="ECO:0000313" key="3">
    <source>
        <dbReference type="EMBL" id="QSX77956.1"/>
    </source>
</evidence>